<comment type="subcellular location">
    <subcellularLocation>
        <location evidence="1">Endomembrane system</location>
        <topology evidence="1">Multi-pass membrane protein</topology>
    </subcellularLocation>
</comment>
<dbReference type="InterPro" id="IPR003593">
    <property type="entry name" value="AAA+_ATPase"/>
</dbReference>
<keyword evidence="10 12" id="KW-0472">Membrane</keyword>
<dbReference type="Proteomes" id="UP001175271">
    <property type="component" value="Unassembled WGS sequence"/>
</dbReference>
<feature type="compositionally biased region" description="Acidic residues" evidence="11">
    <location>
        <begin position="803"/>
        <end position="812"/>
    </location>
</feature>
<accession>A0AA39M8L2</accession>
<dbReference type="PANTHER" id="PTHR43394">
    <property type="entry name" value="ATP-DEPENDENT PERMEASE MDL1, MITOCHONDRIAL"/>
    <property type="match status" value="1"/>
</dbReference>
<dbReference type="GO" id="GO:0012505">
    <property type="term" value="C:endomembrane system"/>
    <property type="evidence" value="ECO:0007669"/>
    <property type="project" value="UniProtKB-SubCell"/>
</dbReference>
<dbReference type="CDD" id="cd18572">
    <property type="entry name" value="ABC_6TM_TAP"/>
    <property type="match status" value="1"/>
</dbReference>
<dbReference type="SUPFAM" id="SSF52540">
    <property type="entry name" value="P-loop containing nucleoside triphosphate hydrolases"/>
    <property type="match status" value="1"/>
</dbReference>
<dbReference type="PROSITE" id="PS50929">
    <property type="entry name" value="ABC_TM1F"/>
    <property type="match status" value="1"/>
</dbReference>
<dbReference type="InterPro" id="IPR017871">
    <property type="entry name" value="ABC_transporter-like_CS"/>
</dbReference>
<keyword evidence="7" id="KW-0653">Protein transport</keyword>
<dbReference type="Gene3D" id="1.20.1560.10">
    <property type="entry name" value="ABC transporter type 1, transmembrane domain"/>
    <property type="match status" value="1"/>
</dbReference>
<dbReference type="InterPro" id="IPR003439">
    <property type="entry name" value="ABC_transporter-like_ATP-bd"/>
</dbReference>
<keyword evidence="3" id="KW-0813">Transport</keyword>
<keyword evidence="5" id="KW-0547">Nucleotide-binding</keyword>
<evidence type="ECO:0000256" key="1">
    <source>
        <dbReference type="ARBA" id="ARBA00004127"/>
    </source>
</evidence>
<dbReference type="InterPro" id="IPR027417">
    <property type="entry name" value="P-loop_NTPase"/>
</dbReference>
<keyword evidence="8" id="KW-1278">Translocase</keyword>
<keyword evidence="6" id="KW-0067">ATP-binding</keyword>
<feature type="transmembrane region" description="Helical" evidence="12">
    <location>
        <begin position="348"/>
        <end position="372"/>
    </location>
</feature>
<dbReference type="Pfam" id="PF00005">
    <property type="entry name" value="ABC_tran"/>
    <property type="match status" value="1"/>
</dbReference>
<dbReference type="FunFam" id="3.40.50.300:FF:000140">
    <property type="entry name" value="Lipid A export ATP-binding/permease protein MsbA"/>
    <property type="match status" value="1"/>
</dbReference>
<dbReference type="PANTHER" id="PTHR43394:SF19">
    <property type="entry name" value="ABC TRANSPORTER B FAMILY"/>
    <property type="match status" value="1"/>
</dbReference>
<dbReference type="GO" id="GO:0005524">
    <property type="term" value="F:ATP binding"/>
    <property type="evidence" value="ECO:0007669"/>
    <property type="project" value="UniProtKB-KW"/>
</dbReference>
<feature type="domain" description="ABC transporter" evidence="13">
    <location>
        <begin position="539"/>
        <end position="780"/>
    </location>
</feature>
<evidence type="ECO:0000256" key="8">
    <source>
        <dbReference type="ARBA" id="ARBA00022967"/>
    </source>
</evidence>
<feature type="transmembrane region" description="Helical" evidence="12">
    <location>
        <begin position="138"/>
        <end position="160"/>
    </location>
</feature>
<dbReference type="GO" id="GO:0016887">
    <property type="term" value="F:ATP hydrolysis activity"/>
    <property type="evidence" value="ECO:0007669"/>
    <property type="project" value="InterPro"/>
</dbReference>
<dbReference type="PIRSF" id="PIRSF002773">
    <property type="entry name" value="ABC_prm/ATPase_B"/>
    <property type="match status" value="1"/>
</dbReference>
<evidence type="ECO:0000256" key="4">
    <source>
        <dbReference type="ARBA" id="ARBA00022692"/>
    </source>
</evidence>
<evidence type="ECO:0000256" key="5">
    <source>
        <dbReference type="ARBA" id="ARBA00022741"/>
    </source>
</evidence>
<comment type="caution">
    <text evidence="15">The sequence shown here is derived from an EMBL/GenBank/DDBJ whole genome shotgun (WGS) entry which is preliminary data.</text>
</comment>
<feature type="transmembrane region" description="Helical" evidence="12">
    <location>
        <begin position="21"/>
        <end position="45"/>
    </location>
</feature>
<name>A0AA39M8L2_9BILA</name>
<feature type="transmembrane region" description="Helical" evidence="12">
    <location>
        <begin position="216"/>
        <end position="237"/>
    </location>
</feature>
<reference evidence="15" key="1">
    <citation type="submission" date="2023-06" db="EMBL/GenBank/DDBJ databases">
        <title>Genomic analysis of the entomopathogenic nematode Steinernema hermaphroditum.</title>
        <authorList>
            <person name="Schwarz E.M."/>
            <person name="Heppert J.K."/>
            <person name="Baniya A."/>
            <person name="Schwartz H.T."/>
            <person name="Tan C.-H."/>
            <person name="Antoshechkin I."/>
            <person name="Sternberg P.W."/>
            <person name="Goodrich-Blair H."/>
            <person name="Dillman A.R."/>
        </authorList>
    </citation>
    <scope>NUCLEOTIDE SEQUENCE</scope>
    <source>
        <strain evidence="15">PS9179</strain>
        <tissue evidence="15">Whole animal</tissue>
    </source>
</reference>
<evidence type="ECO:0000256" key="9">
    <source>
        <dbReference type="ARBA" id="ARBA00022989"/>
    </source>
</evidence>
<dbReference type="FunFam" id="1.20.1560.10:FF:000154">
    <property type="entry name" value="HAlF transporter (PGP related)"/>
    <property type="match status" value="1"/>
</dbReference>
<evidence type="ECO:0000259" key="14">
    <source>
        <dbReference type="PROSITE" id="PS50929"/>
    </source>
</evidence>
<dbReference type="PROSITE" id="PS50893">
    <property type="entry name" value="ABC_TRANSPORTER_2"/>
    <property type="match status" value="1"/>
</dbReference>
<dbReference type="GO" id="GO:0016020">
    <property type="term" value="C:membrane"/>
    <property type="evidence" value="ECO:0007669"/>
    <property type="project" value="InterPro"/>
</dbReference>
<feature type="transmembrane region" description="Helical" evidence="12">
    <location>
        <begin position="74"/>
        <end position="94"/>
    </location>
</feature>
<evidence type="ECO:0000256" key="6">
    <source>
        <dbReference type="ARBA" id="ARBA00022840"/>
    </source>
</evidence>
<dbReference type="GO" id="GO:0015421">
    <property type="term" value="F:ABC-type oligopeptide transporter activity"/>
    <property type="evidence" value="ECO:0007669"/>
    <property type="project" value="TreeGrafter"/>
</dbReference>
<dbReference type="SUPFAM" id="SSF90123">
    <property type="entry name" value="ABC transporter transmembrane region"/>
    <property type="match status" value="1"/>
</dbReference>
<feature type="region of interest" description="Disordered" evidence="11">
    <location>
        <begin position="789"/>
        <end position="820"/>
    </location>
</feature>
<feature type="domain" description="ABC transmembrane type-1" evidence="14">
    <location>
        <begin position="221"/>
        <end position="507"/>
    </location>
</feature>
<dbReference type="EMBL" id="JAUCMV010000001">
    <property type="protein sequence ID" value="KAK0424982.1"/>
    <property type="molecule type" value="Genomic_DNA"/>
</dbReference>
<feature type="transmembrane region" description="Helical" evidence="12">
    <location>
        <begin position="106"/>
        <end position="126"/>
    </location>
</feature>
<protein>
    <submittedName>
        <fullName evidence="15">Uncharacterized protein</fullName>
    </submittedName>
</protein>
<dbReference type="Gene3D" id="3.40.50.300">
    <property type="entry name" value="P-loop containing nucleotide triphosphate hydrolases"/>
    <property type="match status" value="1"/>
</dbReference>
<keyword evidence="9 12" id="KW-1133">Transmembrane helix</keyword>
<dbReference type="CDD" id="cd03249">
    <property type="entry name" value="ABC_MTABC3_MDL1_MDL2"/>
    <property type="match status" value="1"/>
</dbReference>
<evidence type="ECO:0000256" key="12">
    <source>
        <dbReference type="SAM" id="Phobius"/>
    </source>
</evidence>
<dbReference type="SMART" id="SM00382">
    <property type="entry name" value="AAA"/>
    <property type="match status" value="1"/>
</dbReference>
<evidence type="ECO:0000256" key="10">
    <source>
        <dbReference type="ARBA" id="ARBA00023136"/>
    </source>
</evidence>
<dbReference type="AlphaFoldDB" id="A0AA39M8L2"/>
<evidence type="ECO:0000256" key="11">
    <source>
        <dbReference type="SAM" id="MobiDB-lite"/>
    </source>
</evidence>
<evidence type="ECO:0000313" key="16">
    <source>
        <dbReference type="Proteomes" id="UP001175271"/>
    </source>
</evidence>
<evidence type="ECO:0000256" key="3">
    <source>
        <dbReference type="ARBA" id="ARBA00022448"/>
    </source>
</evidence>
<sequence length="820" mass="90620">MKKESSRKRSSRDGMLFTRQRSAVAALVLGVLTDVAVSLLCLGFYNARSCFDLDVLLRHLSIREFDFFHTLHDFALLVAVRSVFVFGGIVLRAFQKNDEKFNSRALVVFGLATISWSFLLVKILAISESPEQLGFAGLWLTVVWTVVASAWMVAVWLLVLPSTRIWPLSNASAQATAEYSPLITNDAESAAVSKETASKGGVAKHMWRLVCYCRHAIHWFLLGFVFLLIYALARVAIPKFTGEVIATIVSSKSKEEGMQRLVSAVLKMTGLVAVSSIFGGLRGGCFTYASMIVNCRMRCDLFRSLMRQEIAFYDQTKTGEITSRLTSDCQTMATTVATNLNVFMRNGVMLLGSLGFMFSMSWHLTLVTFIAVPLVGFITKVYGAYYDDLSERTQKALADANHVAEQTLSTMRTVRSFACEDKETERFEGFVGETIHINKKKSVAYMFYTWLNEGCDNAILVGVLFYGGHLVLTEKMTADNLIAFLLYQMQLGENLYNLGYVFTGLMEAVGASRKVFDYMLREPKVANDGTLKPEVEGNIEFAEVTFAYPSRLNRKVLDGISFNVNAGETVALVGPSGGGKSTCVALLEHFYNLLGGAIRLDGVDISLIEHHFFHEKIALVAQEPVLYEGTVGENILYGFYGGSAEERQRLMEAAAKKANVHDFVMQMEKGYETNCGERGVQMSGGQKQRIAIARALVRNPAVLILDEATSALDTESEHIVQEAISEWCKERKTVIVIAHRLSTVEKADKILVISGGKVIQCGRHSELIKERGKLYHKLVNRQLLGIGDADASEDSPLAPVEGVVDETEDSTSEDTGSNGQ</sequence>
<dbReference type="InterPro" id="IPR036640">
    <property type="entry name" value="ABC1_TM_sf"/>
</dbReference>
<evidence type="ECO:0000313" key="15">
    <source>
        <dbReference type="EMBL" id="KAK0424982.1"/>
    </source>
</evidence>
<comment type="similarity">
    <text evidence="2">Belongs to the ABC transporter superfamily. ABCB family. MHC peptide exporter (TC 3.A.1.209) subfamily.</text>
</comment>
<keyword evidence="4 12" id="KW-0812">Transmembrane</keyword>
<dbReference type="Pfam" id="PF00664">
    <property type="entry name" value="ABC_membrane"/>
    <property type="match status" value="1"/>
</dbReference>
<proteinExistence type="inferred from homology"/>
<evidence type="ECO:0000259" key="13">
    <source>
        <dbReference type="PROSITE" id="PS50893"/>
    </source>
</evidence>
<evidence type="ECO:0000256" key="7">
    <source>
        <dbReference type="ARBA" id="ARBA00022856"/>
    </source>
</evidence>
<dbReference type="InterPro" id="IPR039421">
    <property type="entry name" value="Type_1_exporter"/>
</dbReference>
<gene>
    <name evidence="15" type="ORF">QR680_008962</name>
</gene>
<dbReference type="InterPro" id="IPR011527">
    <property type="entry name" value="ABC1_TM_dom"/>
</dbReference>
<keyword evidence="16" id="KW-1185">Reference proteome</keyword>
<evidence type="ECO:0000256" key="2">
    <source>
        <dbReference type="ARBA" id="ARBA00006493"/>
    </source>
</evidence>
<dbReference type="PROSITE" id="PS00211">
    <property type="entry name" value="ABC_TRANSPORTER_1"/>
    <property type="match status" value="1"/>
</dbReference>
<organism evidence="15 16">
    <name type="scientific">Steinernema hermaphroditum</name>
    <dbReference type="NCBI Taxonomy" id="289476"/>
    <lineage>
        <taxon>Eukaryota</taxon>
        <taxon>Metazoa</taxon>
        <taxon>Ecdysozoa</taxon>
        <taxon>Nematoda</taxon>
        <taxon>Chromadorea</taxon>
        <taxon>Rhabditida</taxon>
        <taxon>Tylenchina</taxon>
        <taxon>Panagrolaimomorpha</taxon>
        <taxon>Strongyloidoidea</taxon>
        <taxon>Steinernematidae</taxon>
        <taxon>Steinernema</taxon>
    </lineage>
</organism>
<keyword evidence="7" id="KW-0571">Peptide transport</keyword>